<evidence type="ECO:0000256" key="3">
    <source>
        <dbReference type="ARBA" id="ARBA00022679"/>
    </source>
</evidence>
<protein>
    <recommendedName>
        <fullName evidence="7">Galactosyl transferase GMA12/MNN10 family protein</fullName>
    </recommendedName>
</protein>
<keyword evidence="4" id="KW-0472">Membrane</keyword>
<accession>A0A319DJJ7</accession>
<gene>
    <name evidence="5" type="ORF">BO71DRAFT_466956</name>
</gene>
<reference evidence="5 6" key="1">
    <citation type="submission" date="2018-02" db="EMBL/GenBank/DDBJ databases">
        <title>The genomes of Aspergillus section Nigri reveals drivers in fungal speciation.</title>
        <authorList>
            <consortium name="DOE Joint Genome Institute"/>
            <person name="Vesth T.C."/>
            <person name="Nybo J."/>
            <person name="Theobald S."/>
            <person name="Brandl J."/>
            <person name="Frisvad J.C."/>
            <person name="Nielsen K.F."/>
            <person name="Lyhne E.K."/>
            <person name="Kogle M.E."/>
            <person name="Kuo A."/>
            <person name="Riley R."/>
            <person name="Clum A."/>
            <person name="Nolan M."/>
            <person name="Lipzen A."/>
            <person name="Salamov A."/>
            <person name="Henrissat B."/>
            <person name="Wiebenga A."/>
            <person name="De vries R.P."/>
            <person name="Grigoriev I.V."/>
            <person name="Mortensen U.H."/>
            <person name="Andersen M.R."/>
            <person name="Baker S.E."/>
        </authorList>
    </citation>
    <scope>NUCLEOTIDE SEQUENCE [LARGE SCALE GENOMIC DNA]</scope>
    <source>
        <strain evidence="5 6">CBS 707.79</strain>
    </source>
</reference>
<evidence type="ECO:0000256" key="1">
    <source>
        <dbReference type="ARBA" id="ARBA00005664"/>
    </source>
</evidence>
<proteinExistence type="inferred from homology"/>
<dbReference type="GO" id="GO:0006487">
    <property type="term" value="P:protein N-linked glycosylation"/>
    <property type="evidence" value="ECO:0007669"/>
    <property type="project" value="TreeGrafter"/>
</dbReference>
<dbReference type="VEuPathDB" id="FungiDB:BO71DRAFT_466956"/>
<dbReference type="Gene3D" id="3.90.550.10">
    <property type="entry name" value="Spore Coat Polysaccharide Biosynthesis Protein SpsA, Chain A"/>
    <property type="match status" value="1"/>
</dbReference>
<dbReference type="OrthoDB" id="1470350at2759"/>
<keyword evidence="3" id="KW-0808">Transferase</keyword>
<dbReference type="STRING" id="1448320.A0A319DJJ7"/>
<keyword evidence="6" id="KW-1185">Reference proteome</keyword>
<keyword evidence="4" id="KW-1133">Transmembrane helix</keyword>
<dbReference type="EMBL" id="KZ825823">
    <property type="protein sequence ID" value="PYH97539.1"/>
    <property type="molecule type" value="Genomic_DNA"/>
</dbReference>
<evidence type="ECO:0008006" key="7">
    <source>
        <dbReference type="Google" id="ProtNLM"/>
    </source>
</evidence>
<dbReference type="InterPro" id="IPR008630">
    <property type="entry name" value="Glyco_trans_34"/>
</dbReference>
<dbReference type="GO" id="GO:0016757">
    <property type="term" value="F:glycosyltransferase activity"/>
    <property type="evidence" value="ECO:0007669"/>
    <property type="project" value="UniProtKB-KW"/>
</dbReference>
<keyword evidence="4" id="KW-0812">Transmembrane</keyword>
<dbReference type="InterPro" id="IPR029044">
    <property type="entry name" value="Nucleotide-diphossugar_trans"/>
</dbReference>
<dbReference type="PANTHER" id="PTHR31306">
    <property type="entry name" value="ALPHA-1,6-MANNOSYLTRANSFERASE MNN11-RELATED"/>
    <property type="match status" value="1"/>
</dbReference>
<keyword evidence="2" id="KW-0328">Glycosyltransferase</keyword>
<evidence type="ECO:0000313" key="5">
    <source>
        <dbReference type="EMBL" id="PYH97539.1"/>
    </source>
</evidence>
<dbReference type="PANTHER" id="PTHR31306:SF8">
    <property type="entry name" value="GLYCOSYLTRANSFERASE FAMILY 34 PROTEIN"/>
    <property type="match status" value="1"/>
</dbReference>
<feature type="transmembrane region" description="Helical" evidence="4">
    <location>
        <begin position="7"/>
        <end position="26"/>
    </location>
</feature>
<evidence type="ECO:0000313" key="6">
    <source>
        <dbReference type="Proteomes" id="UP000247810"/>
    </source>
</evidence>
<evidence type="ECO:0000256" key="4">
    <source>
        <dbReference type="SAM" id="Phobius"/>
    </source>
</evidence>
<dbReference type="AlphaFoldDB" id="A0A319DJJ7"/>
<dbReference type="Proteomes" id="UP000247810">
    <property type="component" value="Unassembled WGS sequence"/>
</dbReference>
<dbReference type="GO" id="GO:0000139">
    <property type="term" value="C:Golgi membrane"/>
    <property type="evidence" value="ECO:0007669"/>
    <property type="project" value="TreeGrafter"/>
</dbReference>
<evidence type="ECO:0000256" key="2">
    <source>
        <dbReference type="ARBA" id="ARBA00022676"/>
    </source>
</evidence>
<sequence>MVVLRQPLRRTVIVIGGALLFLIAYWTKARHQSSIGWRIRPRVAKVTMLYGKPNALYERAIRSHQRHAKHWGYPMHVLREDIAVGFWNKPSYLFSLIVRELTKPAPSRMEWLMWVDADSIIVNEVIPVEIFLPPSDLTDIHLVAGRDQNGLNTGVFSLHVHPWTVSMLAETLGYPSYRPEVDLSRSADQEAMARVLNKREGGPDGQGYKDGVVYLPRPWINAYGWLHGYEGQKRSLLVHFPGLEDQRWEHMARWLDAVEAYPAQWRVPLEETWYLNETTHFWTGIRHAKRPVAAAEEELRYSNPANRTKLEEELQELRTAIREITDTPELLLQQIDELDAVREFN</sequence>
<organism evidence="5 6">
    <name type="scientific">Aspergillus ellipticus CBS 707.79</name>
    <dbReference type="NCBI Taxonomy" id="1448320"/>
    <lineage>
        <taxon>Eukaryota</taxon>
        <taxon>Fungi</taxon>
        <taxon>Dikarya</taxon>
        <taxon>Ascomycota</taxon>
        <taxon>Pezizomycotina</taxon>
        <taxon>Eurotiomycetes</taxon>
        <taxon>Eurotiomycetidae</taxon>
        <taxon>Eurotiales</taxon>
        <taxon>Aspergillaceae</taxon>
        <taxon>Aspergillus</taxon>
        <taxon>Aspergillus subgen. Circumdati</taxon>
    </lineage>
</organism>
<name>A0A319DJJ7_9EURO</name>
<comment type="similarity">
    <text evidence="1">Belongs to the glycosyltransferase 34 family.</text>
</comment>